<dbReference type="GeneID" id="89943090"/>
<evidence type="ECO:0000256" key="1">
    <source>
        <dbReference type="ARBA" id="ARBA00001311"/>
    </source>
</evidence>
<feature type="binding site" evidence="6">
    <location>
        <position position="196"/>
    </location>
    <ligand>
        <name>substrate</name>
    </ligand>
</feature>
<dbReference type="SUPFAM" id="SSF75304">
    <property type="entry name" value="Amidase signature (AS) enzymes"/>
    <property type="match status" value="1"/>
</dbReference>
<organism evidence="8 9">
    <name type="scientific">Canariomyces notabilis</name>
    <dbReference type="NCBI Taxonomy" id="2074819"/>
    <lineage>
        <taxon>Eukaryota</taxon>
        <taxon>Fungi</taxon>
        <taxon>Dikarya</taxon>
        <taxon>Ascomycota</taxon>
        <taxon>Pezizomycotina</taxon>
        <taxon>Sordariomycetes</taxon>
        <taxon>Sordariomycetidae</taxon>
        <taxon>Sordariales</taxon>
        <taxon>Chaetomiaceae</taxon>
        <taxon>Canariomyces</taxon>
    </lineage>
</organism>
<feature type="binding site" evidence="6">
    <location>
        <begin position="243"/>
        <end position="246"/>
    </location>
    <ligand>
        <name>substrate</name>
    </ligand>
</feature>
<evidence type="ECO:0000256" key="4">
    <source>
        <dbReference type="ARBA" id="ARBA00022801"/>
    </source>
</evidence>
<dbReference type="RefSeq" id="XP_064674693.1">
    <property type="nucleotide sequence ID" value="XM_064818964.1"/>
</dbReference>
<accession>A0AAN6TMC3</accession>
<evidence type="ECO:0000259" key="7">
    <source>
        <dbReference type="Pfam" id="PF01425"/>
    </source>
</evidence>
<evidence type="ECO:0000256" key="2">
    <source>
        <dbReference type="ARBA" id="ARBA00009199"/>
    </source>
</evidence>
<dbReference type="InterPro" id="IPR020556">
    <property type="entry name" value="Amidase_CS"/>
</dbReference>
<comment type="catalytic activity">
    <reaction evidence="1">
        <text>a monocarboxylic acid amide + H2O = a monocarboxylate + NH4(+)</text>
        <dbReference type="Rhea" id="RHEA:12020"/>
        <dbReference type="ChEBI" id="CHEBI:15377"/>
        <dbReference type="ChEBI" id="CHEBI:28938"/>
        <dbReference type="ChEBI" id="CHEBI:35757"/>
        <dbReference type="ChEBI" id="CHEBI:83628"/>
        <dbReference type="EC" id="3.5.1.4"/>
    </reaction>
</comment>
<reference evidence="8" key="1">
    <citation type="journal article" date="2023" name="Mol. Phylogenet. Evol.">
        <title>Genome-scale phylogeny and comparative genomics of the fungal order Sordariales.</title>
        <authorList>
            <person name="Hensen N."/>
            <person name="Bonometti L."/>
            <person name="Westerberg I."/>
            <person name="Brannstrom I.O."/>
            <person name="Guillou S."/>
            <person name="Cros-Aarteil S."/>
            <person name="Calhoun S."/>
            <person name="Haridas S."/>
            <person name="Kuo A."/>
            <person name="Mondo S."/>
            <person name="Pangilinan J."/>
            <person name="Riley R."/>
            <person name="LaButti K."/>
            <person name="Andreopoulos B."/>
            <person name="Lipzen A."/>
            <person name="Chen C."/>
            <person name="Yan M."/>
            <person name="Daum C."/>
            <person name="Ng V."/>
            <person name="Clum A."/>
            <person name="Steindorff A."/>
            <person name="Ohm R.A."/>
            <person name="Martin F."/>
            <person name="Silar P."/>
            <person name="Natvig D.O."/>
            <person name="Lalanne C."/>
            <person name="Gautier V."/>
            <person name="Ament-Velasquez S.L."/>
            <person name="Kruys A."/>
            <person name="Hutchinson M.I."/>
            <person name="Powell A.J."/>
            <person name="Barry K."/>
            <person name="Miller A.N."/>
            <person name="Grigoriev I.V."/>
            <person name="Debuchy R."/>
            <person name="Gladieux P."/>
            <person name="Hiltunen Thoren M."/>
            <person name="Johannesson H."/>
        </authorList>
    </citation>
    <scope>NUCLEOTIDE SEQUENCE</scope>
    <source>
        <strain evidence="8">CBS 508.74</strain>
    </source>
</reference>
<evidence type="ECO:0000256" key="5">
    <source>
        <dbReference type="PIRSR" id="PIRSR001221-1"/>
    </source>
</evidence>
<dbReference type="PROSITE" id="PS00571">
    <property type="entry name" value="AMIDASES"/>
    <property type="match status" value="1"/>
</dbReference>
<feature type="binding site" evidence="6">
    <location>
        <position position="222"/>
    </location>
    <ligand>
        <name>substrate</name>
    </ligand>
</feature>
<evidence type="ECO:0000256" key="6">
    <source>
        <dbReference type="PIRSR" id="PIRSR001221-2"/>
    </source>
</evidence>
<dbReference type="PANTHER" id="PTHR46072:SF4">
    <property type="entry name" value="AMIDASE C550.07-RELATED"/>
    <property type="match status" value="1"/>
</dbReference>
<evidence type="ECO:0000256" key="3">
    <source>
        <dbReference type="ARBA" id="ARBA00012922"/>
    </source>
</evidence>
<evidence type="ECO:0000313" key="9">
    <source>
        <dbReference type="Proteomes" id="UP001302812"/>
    </source>
</evidence>
<evidence type="ECO:0000313" key="8">
    <source>
        <dbReference type="EMBL" id="KAK4117123.1"/>
    </source>
</evidence>
<sequence>MPPKKKVRRAKTWQQVAEEAQRHRDGTLTAFSHCLKLEELEQAKAASSNATQLPAQMPSVEEATLEITALSPKSLAKKIALGVHTASDVVSAFSTTAAIAQKAVNCLTELLPSRATTRAAELDRHIAATGKPVGPLHGLPISVKSHIGIAGCQVAAGYIAWYDDPTHVAARDALVVQCLERAGGVVHARTTEPQSMMQLECASNLYGRTLNPYNVNLSSGGSSGGEAALLAMRGSVIGVGSDVGGSIRVPAAACGVFGLKPTAFRVPTTGWSSTPPGADPIPTVLGPMSCSLEGIDMFMDVVLASEPWKVEPALVPLPWRTVDIVPSPTRPLRIGVAVDDGVVVPHPPIVRVLEELSKKMAALAHVEVVKFPLYKLDEAWAIGSSLYFTDGGEADIAVMNRSGEPMLPLVHWILKENPAVKKLTREKLEYWLEEREEYRIEYAEHWNRTGRLDEATGSWVDTVDALICPVAPGVATCHDTAKYWTYSAVWNLLDYPALAFPAGTADKERDVQTGRADFKSFHDRKNWELYDAEVFHGMPVGLQILGRRFDDEKIVAILKYLQDQGCVGHDHGPFNPIYSPVET</sequence>
<feature type="active site" description="Acyl-ester intermediate" evidence="5">
    <location>
        <position position="246"/>
    </location>
</feature>
<dbReference type="InterPro" id="IPR036928">
    <property type="entry name" value="AS_sf"/>
</dbReference>
<dbReference type="GO" id="GO:0004040">
    <property type="term" value="F:amidase activity"/>
    <property type="evidence" value="ECO:0007669"/>
    <property type="project" value="UniProtKB-EC"/>
</dbReference>
<dbReference type="EMBL" id="MU853332">
    <property type="protein sequence ID" value="KAK4117123.1"/>
    <property type="molecule type" value="Genomic_DNA"/>
</dbReference>
<gene>
    <name evidence="8" type="ORF">N656DRAFT_840844</name>
</gene>
<dbReference type="Proteomes" id="UP001302812">
    <property type="component" value="Unassembled WGS sequence"/>
</dbReference>
<feature type="active site" description="Charge relay system" evidence="5">
    <location>
        <position position="222"/>
    </location>
</feature>
<dbReference type="Gene3D" id="3.90.1300.10">
    <property type="entry name" value="Amidase signature (AS) domain"/>
    <property type="match status" value="1"/>
</dbReference>
<dbReference type="PIRSF" id="PIRSF001221">
    <property type="entry name" value="Amidase_fungi"/>
    <property type="match status" value="1"/>
</dbReference>
<keyword evidence="9" id="KW-1185">Reference proteome</keyword>
<comment type="caution">
    <text evidence="8">The sequence shown here is derived from an EMBL/GenBank/DDBJ whole genome shotgun (WGS) entry which is preliminary data.</text>
</comment>
<reference evidence="8" key="2">
    <citation type="submission" date="2023-05" db="EMBL/GenBank/DDBJ databases">
        <authorList>
            <consortium name="Lawrence Berkeley National Laboratory"/>
            <person name="Steindorff A."/>
            <person name="Hensen N."/>
            <person name="Bonometti L."/>
            <person name="Westerberg I."/>
            <person name="Brannstrom I.O."/>
            <person name="Guillou S."/>
            <person name="Cros-Aarteil S."/>
            <person name="Calhoun S."/>
            <person name="Haridas S."/>
            <person name="Kuo A."/>
            <person name="Mondo S."/>
            <person name="Pangilinan J."/>
            <person name="Riley R."/>
            <person name="Labutti K."/>
            <person name="Andreopoulos B."/>
            <person name="Lipzen A."/>
            <person name="Chen C."/>
            <person name="Yanf M."/>
            <person name="Daum C."/>
            <person name="Ng V."/>
            <person name="Clum A."/>
            <person name="Ohm R."/>
            <person name="Martin F."/>
            <person name="Silar P."/>
            <person name="Natvig D."/>
            <person name="Lalanne C."/>
            <person name="Gautier V."/>
            <person name="Ament-Velasquez S.L."/>
            <person name="Kruys A."/>
            <person name="Hutchinson M.I."/>
            <person name="Powell A.J."/>
            <person name="Barry K."/>
            <person name="Miller A.N."/>
            <person name="Grigoriev I.V."/>
            <person name="Debuchy R."/>
            <person name="Gladieux P."/>
            <person name="Thoren M.H."/>
            <person name="Johannesson H."/>
        </authorList>
    </citation>
    <scope>NUCLEOTIDE SEQUENCE</scope>
    <source>
        <strain evidence="8">CBS 508.74</strain>
    </source>
</reference>
<feature type="active site" description="Charge relay system" evidence="5">
    <location>
        <position position="144"/>
    </location>
</feature>
<name>A0AAN6TMC3_9PEZI</name>
<dbReference type="PANTHER" id="PTHR46072">
    <property type="entry name" value="AMIDASE-RELATED-RELATED"/>
    <property type="match status" value="1"/>
</dbReference>
<protein>
    <recommendedName>
        <fullName evidence="3">amidase</fullName>
        <ecNumber evidence="3">3.5.1.4</ecNumber>
    </recommendedName>
</protein>
<dbReference type="Pfam" id="PF01425">
    <property type="entry name" value="Amidase"/>
    <property type="match status" value="1"/>
</dbReference>
<comment type="similarity">
    <text evidence="2">Belongs to the amidase family.</text>
</comment>
<feature type="domain" description="Amidase" evidence="7">
    <location>
        <begin position="88"/>
        <end position="554"/>
    </location>
</feature>
<dbReference type="EC" id="3.5.1.4" evidence="3"/>
<proteinExistence type="inferred from homology"/>
<dbReference type="AlphaFoldDB" id="A0AAN6TMC3"/>
<keyword evidence="4" id="KW-0378">Hydrolase</keyword>
<dbReference type="InterPro" id="IPR023631">
    <property type="entry name" value="Amidase_dom"/>
</dbReference>